<keyword evidence="3" id="KW-0804">Transcription</keyword>
<dbReference type="EMBL" id="CP010777">
    <property type="protein sequence ID" value="AKQ44925.1"/>
    <property type="molecule type" value="Genomic_DNA"/>
</dbReference>
<dbReference type="AlphaFoldDB" id="A0A0H4VH08"/>
<keyword evidence="2" id="KW-0238">DNA-binding</keyword>
<evidence type="ECO:0000256" key="3">
    <source>
        <dbReference type="ARBA" id="ARBA00023163"/>
    </source>
</evidence>
<dbReference type="Pfam" id="PF20240">
    <property type="entry name" value="DUF6597"/>
    <property type="match status" value="1"/>
</dbReference>
<dbReference type="Pfam" id="PF12833">
    <property type="entry name" value="HTH_18"/>
    <property type="match status" value="1"/>
</dbReference>
<dbReference type="PROSITE" id="PS01124">
    <property type="entry name" value="HTH_ARAC_FAMILY_2"/>
    <property type="match status" value="1"/>
</dbReference>
<dbReference type="GO" id="GO:0003700">
    <property type="term" value="F:DNA-binding transcription factor activity"/>
    <property type="evidence" value="ECO:0007669"/>
    <property type="project" value="InterPro"/>
</dbReference>
<organism evidence="5 6">
    <name type="scientific">Rufibacter radiotolerans</name>
    <dbReference type="NCBI Taxonomy" id="1379910"/>
    <lineage>
        <taxon>Bacteria</taxon>
        <taxon>Pseudomonadati</taxon>
        <taxon>Bacteroidota</taxon>
        <taxon>Cytophagia</taxon>
        <taxon>Cytophagales</taxon>
        <taxon>Hymenobacteraceae</taxon>
        <taxon>Rufibacter</taxon>
    </lineage>
</organism>
<name>A0A0H4VH08_9BACT</name>
<keyword evidence="6" id="KW-1185">Reference proteome</keyword>
<evidence type="ECO:0000256" key="1">
    <source>
        <dbReference type="ARBA" id="ARBA00023015"/>
    </source>
</evidence>
<dbReference type="Gene3D" id="1.10.10.60">
    <property type="entry name" value="Homeodomain-like"/>
    <property type="match status" value="1"/>
</dbReference>
<evidence type="ECO:0000259" key="4">
    <source>
        <dbReference type="PROSITE" id="PS01124"/>
    </source>
</evidence>
<protein>
    <recommendedName>
        <fullName evidence="4">HTH araC/xylS-type domain-containing protein</fullName>
    </recommendedName>
</protein>
<reference evidence="5 6" key="1">
    <citation type="submission" date="2015-01" db="EMBL/GenBank/DDBJ databases">
        <title>Rufibacter sp./DG31D/ whole genome sequencing.</title>
        <authorList>
            <person name="Kim M.K."/>
            <person name="Srinivasan S."/>
            <person name="Lee J.-J."/>
        </authorList>
    </citation>
    <scope>NUCLEOTIDE SEQUENCE [LARGE SCALE GENOMIC DNA]</scope>
    <source>
        <strain evidence="5 6">DG31D</strain>
    </source>
</reference>
<dbReference type="Proteomes" id="UP000036458">
    <property type="component" value="Chromosome"/>
</dbReference>
<dbReference type="PANTHER" id="PTHR46796:SF13">
    <property type="entry name" value="HTH-TYPE TRANSCRIPTIONAL ACTIVATOR RHAS"/>
    <property type="match status" value="1"/>
</dbReference>
<sequence>MNIQVYLPAPGLREYVQSIMIFSLKSDSGSAMPLNPFPPTPQHSLFFYVNDPVQTQVFGSETLVSSPDCLLVGPQLTRVNIKMGHDHLMVHVGFKTGGLHKLTGVPMHLLLDQGYDASDVLGSEVSQLMEQLRNTPTQDQMVKQVEAFLWKKLKESAPPLPFDKALEQLVGATGNMPIEQVADLGCLSLKQFERKCRERIGLSPKVFARLIRFSNAYRLRETRPDLSWTHISYASGYFDQMHLIRDFKEFAGVTPGIIAKDLVQTPYRLQSNILV</sequence>
<dbReference type="InterPro" id="IPR050204">
    <property type="entry name" value="AraC_XylS_family_regulators"/>
</dbReference>
<dbReference type="STRING" id="1379910.TH63_03670"/>
<proteinExistence type="predicted"/>
<feature type="domain" description="HTH araC/xylS-type" evidence="4">
    <location>
        <begin position="178"/>
        <end position="261"/>
    </location>
</feature>
<evidence type="ECO:0000256" key="2">
    <source>
        <dbReference type="ARBA" id="ARBA00023125"/>
    </source>
</evidence>
<dbReference type="SMART" id="SM00342">
    <property type="entry name" value="HTH_ARAC"/>
    <property type="match status" value="1"/>
</dbReference>
<dbReference type="PANTHER" id="PTHR46796">
    <property type="entry name" value="HTH-TYPE TRANSCRIPTIONAL ACTIVATOR RHAS-RELATED"/>
    <property type="match status" value="1"/>
</dbReference>
<dbReference type="SUPFAM" id="SSF46689">
    <property type="entry name" value="Homeodomain-like"/>
    <property type="match status" value="1"/>
</dbReference>
<dbReference type="OrthoDB" id="635259at2"/>
<evidence type="ECO:0000313" key="6">
    <source>
        <dbReference type="Proteomes" id="UP000036458"/>
    </source>
</evidence>
<keyword evidence="1" id="KW-0805">Transcription regulation</keyword>
<dbReference type="KEGG" id="ruf:TH63_03670"/>
<dbReference type="InterPro" id="IPR009057">
    <property type="entry name" value="Homeodomain-like_sf"/>
</dbReference>
<dbReference type="RefSeq" id="WP_048919744.1">
    <property type="nucleotide sequence ID" value="NZ_CP010777.1"/>
</dbReference>
<dbReference type="InterPro" id="IPR018060">
    <property type="entry name" value="HTH_AraC"/>
</dbReference>
<accession>A0A0H4VH08</accession>
<dbReference type="PATRIC" id="fig|1379910.4.peg.790"/>
<gene>
    <name evidence="5" type="ORF">TH63_03670</name>
</gene>
<evidence type="ECO:0000313" key="5">
    <source>
        <dbReference type="EMBL" id="AKQ44925.1"/>
    </source>
</evidence>
<dbReference type="InterPro" id="IPR046532">
    <property type="entry name" value="DUF6597"/>
</dbReference>
<dbReference type="GO" id="GO:0043565">
    <property type="term" value="F:sequence-specific DNA binding"/>
    <property type="evidence" value="ECO:0007669"/>
    <property type="project" value="InterPro"/>
</dbReference>